<dbReference type="InterPro" id="IPR027417">
    <property type="entry name" value="P-loop_NTPase"/>
</dbReference>
<feature type="domain" description="G" evidence="1">
    <location>
        <begin position="7"/>
        <end position="122"/>
    </location>
</feature>
<name>A0AAU7ZXY3_9FLAO</name>
<dbReference type="GO" id="GO:0019843">
    <property type="term" value="F:rRNA binding"/>
    <property type="evidence" value="ECO:0007669"/>
    <property type="project" value="TreeGrafter"/>
</dbReference>
<reference evidence="2" key="1">
    <citation type="submission" date="2024-06" db="EMBL/GenBank/DDBJ databases">
        <title>Diversity, functionality, and evolutionary history of bacterial symbionts in false click beetles (Coleoptera, Throscidae).</title>
        <authorList>
            <person name="Wierz J.C."/>
            <person name="Malm H."/>
            <person name="Kaltenpoth M."/>
            <person name="Engl T."/>
        </authorList>
    </citation>
    <scope>NUCLEOTIDE SEQUENCE</scope>
    <source>
        <strain evidence="2">Ttur</strain>
    </source>
</reference>
<dbReference type="GO" id="GO:0043024">
    <property type="term" value="F:ribosomal small subunit binding"/>
    <property type="evidence" value="ECO:0007669"/>
    <property type="project" value="TreeGrafter"/>
</dbReference>
<proteinExistence type="predicted"/>
<dbReference type="Pfam" id="PF01926">
    <property type="entry name" value="MMR_HSR1"/>
    <property type="match status" value="1"/>
</dbReference>
<organism evidence="2">
    <name type="scientific">Candidatus Shikimatogenerans sp. Ttur</name>
    <dbReference type="NCBI Taxonomy" id="3158569"/>
    <lineage>
        <taxon>Bacteria</taxon>
        <taxon>Pseudomonadati</taxon>
        <taxon>Bacteroidota</taxon>
        <taxon>Flavobacteriia</taxon>
        <taxon>Flavobacteriales</taxon>
        <taxon>Candidatus Shikimatogenerans</taxon>
    </lineage>
</organism>
<dbReference type="AlphaFoldDB" id="A0AAU7ZXY3"/>
<dbReference type="SUPFAM" id="SSF52540">
    <property type="entry name" value="P-loop containing nucleoside triphosphate hydrolases"/>
    <property type="match status" value="1"/>
</dbReference>
<evidence type="ECO:0000313" key="2">
    <source>
        <dbReference type="EMBL" id="XCC45322.1"/>
    </source>
</evidence>
<dbReference type="GO" id="GO:0000028">
    <property type="term" value="P:ribosomal small subunit assembly"/>
    <property type="evidence" value="ECO:0007669"/>
    <property type="project" value="TreeGrafter"/>
</dbReference>
<accession>A0AAU7ZXY3</accession>
<dbReference type="GO" id="GO:0005525">
    <property type="term" value="F:GTP binding"/>
    <property type="evidence" value="ECO:0007669"/>
    <property type="project" value="InterPro"/>
</dbReference>
<dbReference type="EMBL" id="CP158689">
    <property type="protein sequence ID" value="XCC45322.1"/>
    <property type="molecule type" value="Genomic_DNA"/>
</dbReference>
<gene>
    <name evidence="2" type="ORF">ABUS76_00100</name>
</gene>
<dbReference type="Gene3D" id="3.40.50.300">
    <property type="entry name" value="P-loop containing nucleotide triphosphate hydrolases"/>
    <property type="match status" value="1"/>
</dbReference>
<sequence>MYKSGYVILLGDVNVGKSSLINRFLKKQLLIVSGRKGSTINKILCILNINNTQIVFIDTPGFLNENFKKKSKYIFFLNKFDDVDIFLYIVIPSYKIQISNYKKNIIKKINKNKKKVFLIINKIELFSKKKILFTYFF</sequence>
<dbReference type="PANTHER" id="PTHR42698">
    <property type="entry name" value="GTPASE ERA"/>
    <property type="match status" value="1"/>
</dbReference>
<dbReference type="InterPro" id="IPR006073">
    <property type="entry name" value="GTP-bd"/>
</dbReference>
<evidence type="ECO:0000259" key="1">
    <source>
        <dbReference type="Pfam" id="PF01926"/>
    </source>
</evidence>
<dbReference type="PANTHER" id="PTHR42698:SF2">
    <property type="entry name" value="GTPASE ERA-LIKE, CHLOROPLASTIC"/>
    <property type="match status" value="1"/>
</dbReference>
<protein>
    <submittedName>
        <fullName evidence="2">GTPase</fullName>
    </submittedName>
</protein>
<dbReference type="InterPro" id="IPR005662">
    <property type="entry name" value="GTPase_Era-like"/>
</dbReference>